<dbReference type="InterPro" id="IPR003961">
    <property type="entry name" value="FN3_dom"/>
</dbReference>
<protein>
    <recommendedName>
        <fullName evidence="2">Fibronectin type-III domain-containing protein</fullName>
    </recommendedName>
</protein>
<evidence type="ECO:0000313" key="4">
    <source>
        <dbReference type="Proteomes" id="UP000192610"/>
    </source>
</evidence>
<dbReference type="EMBL" id="LVXG01000056">
    <property type="protein sequence ID" value="OQP42733.1"/>
    <property type="molecule type" value="Genomic_DNA"/>
</dbReference>
<dbReference type="STRING" id="354355.SAMN05660816_02915"/>
<dbReference type="InterPro" id="IPR036116">
    <property type="entry name" value="FN3_sf"/>
</dbReference>
<sequence length="1904" mass="208195">MLVTLYKKTISRLLIVMACLFLGQLVNAQRYPVQIVPQLLPPYTLNVSDYYNGTNEKLVLLLTNTDLNKPALQVRLRMSIQGQSAKLISRDNVYYPAINLDGGVPARISLQDLAPYFNADNLIFEGITRAQYVQSGKLPEGFYQFCFEAVEVSSGQVVGRSSCAMAWISLSDPPLLNLPRTAESIVYKDPQNIIFQWTPRNYNSPTSAFNTEYEFTLVEIWDNGLAPEAAFGTVQPLYQTTTQATTLLYGPGEPLLLSGHKYAWRVRAQQTDGSKGSDAFRNNGYSEIFWFNCQNNCAAPLNVQHELSNGRATITWTANPNQSSFTVDYREKGQDGATWYNSPTTANRMLLYDLKKDKTYEYRVGGTCDNGITYTYSDIKTLVTPAADSAVNTECGLLEPEANIANRTPIQTLLTGDVISAGDFPVKLLQVSGQGTFTGAGYVTVPFLGQVRVKVQFKGITVNTDKQLIGGVIETTYDPKESQIGNLDKVIEGGGDVGIVVTGVDTADYYIDMVIPDASHIAVELNSKVDSSGNATPAAGATLTVTDSEGKKEQVKVDEVPTTIKDKNGTVYGVDKDGNVSKISSSEVMNMTPAELNSIKTDKAVVKFVPHEHQQYAFDEYQPEYKASVLFREEYEKLNDDYYVSSKAIVEAKADVIKAVVEIKDKSLVLDSIRFVTGKGIRYESTRLADSTSWEIKIVGGPAADAQELYALYPQGGGKYLSLGKLFIAAYEERTFKVVLVPVNEATVNKDQISSQLNKIYNAVGITFQVTEDKPFIDKSWDLNNDGDLAVSGSGWLSMLTNEMKALNNAYSSARTVQQDAIYLFGLKGSDSTSNLLGDMPRGKQFGYLFNDADGKVAAHEIGHGVFRLKHVFDNQYGFEIGGLPSNVMDYPAGDRFAKYQWDQVHDPGMVIGLFEKDADAQLIVSSADALKDLKNAGTNTYTFLSPGGMPVTLPAMATNIVLSETNYFVPKENEAFLHTIPFGTLVSFTLENDGKFEVYTAVGGNSAKKFLQYECSNNDGNSKPYVDNLTAKETSGNVILAWPCFTAPSDATQQLTFNLKAKWFQPGDDVFNSAKSPDYVAGGDFENAEKILEDAANKSNDGKPVYTISKEVSTYSDFTGSKWASNFIGANTRCESMPMQVVMNIANLIKLNEDVYEDFVCKHKNQPETKEEFEGYLAIFQDFLKTGNLKITEIETSSDMQNKLAEMCLERYATLTAAERIKIIEVLTQSGSAITGCSSGHKMECAEWQLINTIKTITDVKQADDVATYLNTNQAALLRLITDVDATEDKLDNHNEMMAALFNMAKLRDTHVEGLTAEDLLGTRLYINGSFDYGAFSMTSTVTQVDFTTGGGSVGFRIEQKLAQVFSPNAGVDIRGKYAINMNPLGNGITWINPPPLDPITVVFGEDYSITGSGVLFKKGDIIRIPALYLWNLFDVDAKQTAALLRANAVKFAVTGALAISAGLAEGPAAVTLATLDFTSSAFSTILSPMLLRQNLSPETREVVEAFDKMGQAYMLFRAGQAAAQITDLLAEYALQYATKVMAARLRAVVSEMPVVKSIEEVVENVEAEVVSSQVKTGGAKTTTDPASGGSSSSTNSPATTTGGQTGIQVRPGTQGPTNTSVQPAVPALGSATVEQAKTDESAAEKAKAAEDEAAKAKAELEQDDALEKSKTDADDAGKLLSEWELLDELLRAKLKSFKIDENALEKMIAQMKNSGEEGLRMGRLIVKGTYEQVQGYLDLIKKIAIDDQSFKAVVQPFNKADELVARGVDKALFRFEHKVDGDLPFDVDLGVRKSVGSSEYSEAYQFKTNTAPITKSSVESGCSQLYNAPADKKILEIRLIEGDEISAIKENESVKRAFTFQIYKKGFKDTNNVIIDEIHLISSNGDKVKVICPNGELQYINL</sequence>
<comment type="caution">
    <text evidence="3">The sequence shown here is derived from an EMBL/GenBank/DDBJ whole genome shotgun (WGS) entry which is preliminary data.</text>
</comment>
<feature type="compositionally biased region" description="Low complexity" evidence="1">
    <location>
        <begin position="1583"/>
        <end position="1604"/>
    </location>
</feature>
<dbReference type="OrthoDB" id="1521695at2"/>
<dbReference type="RefSeq" id="WP_081203147.1">
    <property type="nucleotide sequence ID" value="NZ_FOCZ01000005.1"/>
</dbReference>
<dbReference type="Proteomes" id="UP000192610">
    <property type="component" value="Unassembled WGS sequence"/>
</dbReference>
<accession>A0A1V9E9D7</accession>
<evidence type="ECO:0000256" key="1">
    <source>
        <dbReference type="SAM" id="MobiDB-lite"/>
    </source>
</evidence>
<proteinExistence type="predicted"/>
<dbReference type="SUPFAM" id="SSF49265">
    <property type="entry name" value="Fibronectin type III"/>
    <property type="match status" value="1"/>
</dbReference>
<keyword evidence="4" id="KW-1185">Reference proteome</keyword>
<name>A0A1V9E9D7_9BACT</name>
<gene>
    <name evidence="3" type="ORF">A4H97_11240</name>
</gene>
<evidence type="ECO:0000259" key="2">
    <source>
        <dbReference type="PROSITE" id="PS50853"/>
    </source>
</evidence>
<feature type="compositionally biased region" description="Basic and acidic residues" evidence="1">
    <location>
        <begin position="1638"/>
        <end position="1675"/>
    </location>
</feature>
<dbReference type="CDD" id="cd00063">
    <property type="entry name" value="FN3"/>
    <property type="match status" value="1"/>
</dbReference>
<dbReference type="PROSITE" id="PS50853">
    <property type="entry name" value="FN3"/>
    <property type="match status" value="1"/>
</dbReference>
<evidence type="ECO:0000313" key="3">
    <source>
        <dbReference type="EMBL" id="OQP42733.1"/>
    </source>
</evidence>
<dbReference type="InterPro" id="IPR013783">
    <property type="entry name" value="Ig-like_fold"/>
</dbReference>
<dbReference type="Gene3D" id="2.60.40.10">
    <property type="entry name" value="Immunoglobulins"/>
    <property type="match status" value="1"/>
</dbReference>
<feature type="domain" description="Fibronectin type-III" evidence="2">
    <location>
        <begin position="299"/>
        <end position="387"/>
    </location>
</feature>
<feature type="region of interest" description="Disordered" evidence="1">
    <location>
        <begin position="1571"/>
        <end position="1675"/>
    </location>
</feature>
<reference evidence="4" key="1">
    <citation type="submission" date="2016-04" db="EMBL/GenBank/DDBJ databases">
        <authorList>
            <person name="Chen L."/>
            <person name="Zhuang W."/>
            <person name="Wang G."/>
        </authorList>
    </citation>
    <scope>NUCLEOTIDE SEQUENCE [LARGE SCALE GENOMIC DNA]</scope>
    <source>
        <strain evidence="4">17621</strain>
    </source>
</reference>
<organism evidence="3 4">
    <name type="scientific">Niastella yeongjuensis</name>
    <dbReference type="NCBI Taxonomy" id="354355"/>
    <lineage>
        <taxon>Bacteria</taxon>
        <taxon>Pseudomonadati</taxon>
        <taxon>Bacteroidota</taxon>
        <taxon>Chitinophagia</taxon>
        <taxon>Chitinophagales</taxon>
        <taxon>Chitinophagaceae</taxon>
        <taxon>Niastella</taxon>
    </lineage>
</organism>